<keyword evidence="5" id="KW-0175">Coiled coil</keyword>
<dbReference type="InterPro" id="IPR036390">
    <property type="entry name" value="WH_DNA-bd_sf"/>
</dbReference>
<dbReference type="InterPro" id="IPR016159">
    <property type="entry name" value="Cullin_repeat-like_dom_sf"/>
</dbReference>
<dbReference type="InterPro" id="IPR036317">
    <property type="entry name" value="Cullin_homology_sf"/>
</dbReference>
<dbReference type="PANTHER" id="PTHR11932">
    <property type="entry name" value="CULLIN"/>
    <property type="match status" value="1"/>
</dbReference>
<dbReference type="GO" id="GO:0031625">
    <property type="term" value="F:ubiquitin protein ligase binding"/>
    <property type="evidence" value="ECO:0007669"/>
    <property type="project" value="InterPro"/>
</dbReference>
<dbReference type="InterPro" id="IPR045093">
    <property type="entry name" value="Cullin"/>
</dbReference>
<gene>
    <name evidence="7" type="ORF">EIN_317940</name>
</gene>
<dbReference type="InterPro" id="IPR059120">
    <property type="entry name" value="Cullin-like_AB"/>
</dbReference>
<dbReference type="SUPFAM" id="SSF74788">
    <property type="entry name" value="Cullin repeat-like"/>
    <property type="match status" value="1"/>
</dbReference>
<evidence type="ECO:0000313" key="7">
    <source>
        <dbReference type="EMBL" id="ELP86985.1"/>
    </source>
</evidence>
<reference evidence="7 8" key="1">
    <citation type="submission" date="2012-10" db="EMBL/GenBank/DDBJ databases">
        <authorList>
            <person name="Zafar N."/>
            <person name="Inman J."/>
            <person name="Hall N."/>
            <person name="Lorenzi H."/>
            <person name="Caler E."/>
        </authorList>
    </citation>
    <scope>NUCLEOTIDE SEQUENCE [LARGE SCALE GENOMIC DNA]</scope>
    <source>
        <strain evidence="7 8">IP1</strain>
    </source>
</reference>
<feature type="domain" description="Cullin family profile" evidence="6">
    <location>
        <begin position="382"/>
        <end position="610"/>
    </location>
</feature>
<dbReference type="KEGG" id="eiv:EIN_317940"/>
<dbReference type="SUPFAM" id="SSF46785">
    <property type="entry name" value="Winged helix' DNA-binding domain"/>
    <property type="match status" value="1"/>
</dbReference>
<dbReference type="Gene3D" id="3.30.230.130">
    <property type="entry name" value="Cullin, Chain C, Domain 2"/>
    <property type="match status" value="1"/>
</dbReference>
<comment type="similarity">
    <text evidence="2 3 4">Belongs to the cullin family.</text>
</comment>
<dbReference type="GO" id="GO:0006511">
    <property type="term" value="P:ubiquitin-dependent protein catabolic process"/>
    <property type="evidence" value="ECO:0007669"/>
    <property type="project" value="InterPro"/>
</dbReference>
<dbReference type="Gene3D" id="1.20.1310.10">
    <property type="entry name" value="Cullin Repeats"/>
    <property type="match status" value="2"/>
</dbReference>
<dbReference type="InterPro" id="IPR036388">
    <property type="entry name" value="WH-like_DNA-bd_sf"/>
</dbReference>
<dbReference type="UniPathway" id="UPA00143"/>
<dbReference type="GeneID" id="14885945"/>
<dbReference type="Pfam" id="PF10557">
    <property type="entry name" value="Cullin_Nedd8"/>
    <property type="match status" value="1"/>
</dbReference>
<accession>A0A0A1TZG1</accession>
<comment type="pathway">
    <text evidence="1">Protein modification; protein ubiquitination.</text>
</comment>
<dbReference type="Gene3D" id="1.10.10.10">
    <property type="entry name" value="Winged helix-like DNA-binding domain superfamily/Winged helix DNA-binding domain"/>
    <property type="match status" value="1"/>
</dbReference>
<dbReference type="InterPro" id="IPR001373">
    <property type="entry name" value="Cullin_N"/>
</dbReference>
<dbReference type="SMART" id="SM00182">
    <property type="entry name" value="CULLIN"/>
    <property type="match status" value="1"/>
</dbReference>
<keyword evidence="8" id="KW-1185">Reference proteome</keyword>
<dbReference type="RefSeq" id="XP_004253756.1">
    <property type="nucleotide sequence ID" value="XM_004253708.1"/>
</dbReference>
<dbReference type="OrthoDB" id="27073at2759"/>
<evidence type="ECO:0000256" key="5">
    <source>
        <dbReference type="SAM" id="Coils"/>
    </source>
</evidence>
<protein>
    <submittedName>
        <fullName evidence="7">Cullin-2, putative</fullName>
    </submittedName>
</protein>
<evidence type="ECO:0000256" key="1">
    <source>
        <dbReference type="ARBA" id="ARBA00004906"/>
    </source>
</evidence>
<dbReference type="AlphaFoldDB" id="A0A0A1TZG1"/>
<organism evidence="7 8">
    <name type="scientific">Entamoeba invadens IP1</name>
    <dbReference type="NCBI Taxonomy" id="370355"/>
    <lineage>
        <taxon>Eukaryota</taxon>
        <taxon>Amoebozoa</taxon>
        <taxon>Evosea</taxon>
        <taxon>Archamoebae</taxon>
        <taxon>Mastigamoebida</taxon>
        <taxon>Entamoebidae</taxon>
        <taxon>Entamoeba</taxon>
    </lineage>
</organism>
<dbReference type="SMART" id="SM00884">
    <property type="entry name" value="Cullin_Nedd8"/>
    <property type="match status" value="1"/>
</dbReference>
<name>A0A0A1TZG1_ENTIV</name>
<dbReference type="EMBL" id="KB206890">
    <property type="protein sequence ID" value="ELP86985.1"/>
    <property type="molecule type" value="Genomic_DNA"/>
</dbReference>
<dbReference type="Pfam" id="PF26557">
    <property type="entry name" value="Cullin_AB"/>
    <property type="match status" value="1"/>
</dbReference>
<evidence type="ECO:0000256" key="4">
    <source>
        <dbReference type="RuleBase" id="RU003829"/>
    </source>
</evidence>
<dbReference type="PROSITE" id="PS50069">
    <property type="entry name" value="CULLIN_2"/>
    <property type="match status" value="1"/>
</dbReference>
<evidence type="ECO:0000256" key="2">
    <source>
        <dbReference type="ARBA" id="ARBA00006019"/>
    </source>
</evidence>
<dbReference type="SUPFAM" id="SSF75632">
    <property type="entry name" value="Cullin homology domain"/>
    <property type="match status" value="1"/>
</dbReference>
<proteinExistence type="inferred from homology"/>
<dbReference type="Proteomes" id="UP000014680">
    <property type="component" value="Unassembled WGS sequence"/>
</dbReference>
<evidence type="ECO:0000259" key="6">
    <source>
        <dbReference type="PROSITE" id="PS50069"/>
    </source>
</evidence>
<dbReference type="Pfam" id="PF00888">
    <property type="entry name" value="Cullin"/>
    <property type="match status" value="1"/>
</dbReference>
<evidence type="ECO:0000256" key="3">
    <source>
        <dbReference type="PROSITE-ProRule" id="PRU00330"/>
    </source>
</evidence>
<evidence type="ECO:0000313" key="8">
    <source>
        <dbReference type="Proteomes" id="UP000014680"/>
    </source>
</evidence>
<sequence>MPPKKKEATDPAVEQLFQRLEPFFDGILVTMKSFSLTDKAEYQQLFTEFLTQSGSNFYEVFIRFFLERLKSGFQSSMEKMRDVPIDENFPKIIKNDLDRWEYAKESILVLFKPLDYAMANGASTTIEMIVKDKWNTDYLHTLNEKFNLTENLTHVFSESRRTGNKTAVMPVKNILLLYKRENLVSRGQVPLIKMFEDSFCKSSTEDYKIFAADFFKEGVHGFLPRAKQFMEDEEFRIDNAMDEEIGEKMKGFFKKEFLRVSLEMVFAKYDEILEQDKEIEFQAITKLFGPIKELDRFAEKTKNNFQKYCQDKMENAVKQNKDINKDYPAVVGLLFELLDRLEKMQQVYFLGDKTFKTQLDSAFKDALIDNKILDLSDKKEEVFPRTLANYAHMLLKKGSKIEPDQDKVKQNIIKIGKVLQFVGNRDLFEMVYQKNFQDRLVLGLMESSDLEMFTINELSNICERQVSHKLHTTFQEFNQSSDLLEKFKIYCTKNTVTLPKFDFSIVVFSNSSSQNTNSPYEMPADMKFVFDKFTEFYNENQKKKLTLNHNSSTGVVQFQWLKRPMQVTCRFYQIGILMLFNENPQIKLNEVGAKTKLTSDVLAVNMSGILSKGLISNSTGKSFTPDSVFSFNMSFKPKMTKFSVMQADKEYVEKEEQKRNDAERDQLVDQRNNAIQAKQVRIMKQRKTMKYADLINETCEHLRTRFNVTSRMARQNIEFLINKEYFKRSDTAIDTLEYLS</sequence>
<dbReference type="GO" id="GO:0016567">
    <property type="term" value="P:protein ubiquitination"/>
    <property type="evidence" value="ECO:0007669"/>
    <property type="project" value="UniProtKB-UniPathway"/>
</dbReference>
<dbReference type="OMA" id="PRPVWND"/>
<dbReference type="InterPro" id="IPR016158">
    <property type="entry name" value="Cullin_homology"/>
</dbReference>
<dbReference type="InterPro" id="IPR019559">
    <property type="entry name" value="Cullin_neddylation_domain"/>
</dbReference>
<dbReference type="VEuPathDB" id="AmoebaDB:EIN_317940"/>
<feature type="coiled-coil region" evidence="5">
    <location>
        <begin position="645"/>
        <end position="673"/>
    </location>
</feature>